<dbReference type="PANTHER" id="PTHR39962:SF1">
    <property type="entry name" value="LPXI FAMILY PROTEIN"/>
    <property type="match status" value="1"/>
</dbReference>
<dbReference type="STRING" id="1267768.BV394_02300"/>
<dbReference type="PANTHER" id="PTHR39962">
    <property type="entry name" value="BLL4848 PROTEIN"/>
    <property type="match status" value="1"/>
</dbReference>
<accession>A0A1U7DFD5</accession>
<proteinExistence type="predicted"/>
<dbReference type="Gene3D" id="3.40.50.20">
    <property type="match status" value="1"/>
</dbReference>
<dbReference type="InterPro" id="IPR043167">
    <property type="entry name" value="LpxI_C_sf"/>
</dbReference>
<keyword evidence="2" id="KW-1185">Reference proteome</keyword>
<dbReference type="Pfam" id="PF17930">
    <property type="entry name" value="LpxI_N"/>
    <property type="match status" value="1"/>
</dbReference>
<accession>A0A2M9DG74</accession>
<evidence type="ECO:0000313" key="2">
    <source>
        <dbReference type="Proteomes" id="UP000187266"/>
    </source>
</evidence>
<dbReference type="InterPro" id="IPR053174">
    <property type="entry name" value="LpxI"/>
</dbReference>
<dbReference type="AlphaFoldDB" id="A0A1U7DFD5"/>
<dbReference type="InterPro" id="IPR010415">
    <property type="entry name" value="LpxI_C"/>
</dbReference>
<sequence length="304" mass="31947">MLALIAGQGGLPTLICQRLEERGVPFLVAELEGHPADCAEGRDALRFRVEKLGGFFKTLARRGVTEVCFAGRVARPAIDAKALDMATIPLVPRMMRAINSGDDGVLRETLALFEEKGFAIRPVQDLLPELLPPAGVLTEAGPDDRARQDARRGEAIVAALGAADIGQACVVARGQALAIEALAGTDWMLRSLSGRGDAARIAIGNLPAALTEGLDPPRADVDGLDYPPDLPSGGILFKAPKPAQDRRVDLPAIGPQTVLLAAAAGLDGVVIEAGGVMVLERDRVLELAERLGLFLWVRPAGLAS</sequence>
<dbReference type="InterPro" id="IPR041255">
    <property type="entry name" value="LpxI_N"/>
</dbReference>
<name>A0A1U7DFD5_9RHOB</name>
<evidence type="ECO:0000313" key="1">
    <source>
        <dbReference type="EMBL" id="APX88707.1"/>
    </source>
</evidence>
<dbReference type="Pfam" id="PF06230">
    <property type="entry name" value="LpxI_C"/>
    <property type="match status" value="1"/>
</dbReference>
<dbReference type="Gene3D" id="3.40.140.80">
    <property type="match status" value="1"/>
</dbReference>
<reference evidence="1 2" key="1">
    <citation type="submission" date="2017-01" db="EMBL/GenBank/DDBJ databases">
        <title>Genomic analysis of Xuhuaishuia manganoxidans DY6-4.</title>
        <authorList>
            <person name="Wang X."/>
        </authorList>
    </citation>
    <scope>NUCLEOTIDE SEQUENCE [LARGE SCALE GENOMIC DNA]</scope>
    <source>
        <strain evidence="1 2">DY6-4</strain>
    </source>
</reference>
<gene>
    <name evidence="1" type="ORF">BV394_02300</name>
</gene>
<dbReference type="RefSeq" id="WP_076978731.1">
    <property type="nucleotide sequence ID" value="NZ_CP019124.1"/>
</dbReference>
<protein>
    <submittedName>
        <fullName evidence="1">Uncharacterized protein</fullName>
    </submittedName>
</protein>
<organism evidence="1 2">
    <name type="scientific">Brevirhabdus pacifica</name>
    <dbReference type="NCBI Taxonomy" id="1267768"/>
    <lineage>
        <taxon>Bacteria</taxon>
        <taxon>Pseudomonadati</taxon>
        <taxon>Pseudomonadota</taxon>
        <taxon>Alphaproteobacteria</taxon>
        <taxon>Rhodobacterales</taxon>
        <taxon>Paracoccaceae</taxon>
        <taxon>Brevirhabdus</taxon>
    </lineage>
</organism>
<dbReference type="Proteomes" id="UP000187266">
    <property type="component" value="Chromosome"/>
</dbReference>
<dbReference type="EMBL" id="CP019124">
    <property type="protein sequence ID" value="APX88707.1"/>
    <property type="molecule type" value="Genomic_DNA"/>
</dbReference>
<dbReference type="OrthoDB" id="9789836at2"/>